<dbReference type="KEGG" id="dcb:C3Y92_12025"/>
<dbReference type="InterPro" id="IPR050447">
    <property type="entry name" value="Erg6_SMT_methyltransf"/>
</dbReference>
<proteinExistence type="predicted"/>
<dbReference type="Gene3D" id="3.40.50.150">
    <property type="entry name" value="Vaccinia Virus protein VP39"/>
    <property type="match status" value="1"/>
</dbReference>
<dbReference type="AlphaFoldDB" id="A0A4P6I264"/>
<dbReference type="EMBL" id="CP026538">
    <property type="protein sequence ID" value="QAZ67909.1"/>
    <property type="molecule type" value="Genomic_DNA"/>
</dbReference>
<dbReference type="CDD" id="cd02440">
    <property type="entry name" value="AdoMet_MTases"/>
    <property type="match status" value="1"/>
</dbReference>
<keyword evidence="2" id="KW-0808">Transferase</keyword>
<dbReference type="PANTHER" id="PTHR44068:SF11">
    <property type="entry name" value="GERANYL DIPHOSPHATE 2-C-METHYLTRANSFERASE"/>
    <property type="match status" value="1"/>
</dbReference>
<name>A0A4P6I264_9BACT</name>
<reference evidence="2 3" key="1">
    <citation type="submission" date="2018-02" db="EMBL/GenBank/DDBJ databases">
        <title>Genome sequence of Desulfovibrio carbinolicus DSM 3852.</title>
        <authorList>
            <person name="Wilbanks E."/>
            <person name="Skennerton C.T."/>
            <person name="Orphan V.J."/>
        </authorList>
    </citation>
    <scope>NUCLEOTIDE SEQUENCE [LARGE SCALE GENOMIC DNA]</scope>
    <source>
        <strain evidence="2 3">DSM 3852</strain>
    </source>
</reference>
<protein>
    <submittedName>
        <fullName evidence="2">Class I SAM-dependent methyltransferase</fullName>
    </submittedName>
</protein>
<gene>
    <name evidence="2" type="ORF">C3Y92_12025</name>
</gene>
<organism evidence="2 3">
    <name type="scientific">Solidesulfovibrio carbinolicus</name>
    <dbReference type="NCBI Taxonomy" id="296842"/>
    <lineage>
        <taxon>Bacteria</taxon>
        <taxon>Pseudomonadati</taxon>
        <taxon>Thermodesulfobacteriota</taxon>
        <taxon>Desulfovibrionia</taxon>
        <taxon>Desulfovibrionales</taxon>
        <taxon>Desulfovibrionaceae</taxon>
        <taxon>Solidesulfovibrio</taxon>
    </lineage>
</organism>
<dbReference type="Proteomes" id="UP000293296">
    <property type="component" value="Chromosome"/>
</dbReference>
<sequence>MNIKRAWKKLLMEQCRRPGGILGEYIGRRMNRSHYALTTWGLSQVDVAPDQDILDIGCGGGRTLARLAELAPRGRICGIDASPKSVALSRRHNAKAVASGHMEVRQASVSALPYRGATFHLATAVETHYFWPDLAADLIEVRRVLRPGGRFLLLAEVYDTPRFDARNRKWLELVPMTYLTPVRFRELFEAAGFVDVAVHEEPDQGWLCCLGRKPDAA</sequence>
<evidence type="ECO:0000313" key="2">
    <source>
        <dbReference type="EMBL" id="QAZ67909.1"/>
    </source>
</evidence>
<keyword evidence="2" id="KW-0489">Methyltransferase</keyword>
<dbReference type="RefSeq" id="WP_129352908.1">
    <property type="nucleotide sequence ID" value="NZ_CP026538.1"/>
</dbReference>
<keyword evidence="3" id="KW-1185">Reference proteome</keyword>
<dbReference type="GO" id="GO:0008168">
    <property type="term" value="F:methyltransferase activity"/>
    <property type="evidence" value="ECO:0007669"/>
    <property type="project" value="UniProtKB-KW"/>
</dbReference>
<dbReference type="GO" id="GO:0032259">
    <property type="term" value="P:methylation"/>
    <property type="evidence" value="ECO:0007669"/>
    <property type="project" value="UniProtKB-KW"/>
</dbReference>
<dbReference type="InterPro" id="IPR029063">
    <property type="entry name" value="SAM-dependent_MTases_sf"/>
</dbReference>
<dbReference type="SUPFAM" id="SSF53335">
    <property type="entry name" value="S-adenosyl-L-methionine-dependent methyltransferases"/>
    <property type="match status" value="1"/>
</dbReference>
<dbReference type="PANTHER" id="PTHR44068">
    <property type="entry name" value="ZGC:194242"/>
    <property type="match status" value="1"/>
</dbReference>
<accession>A0A4P6I264</accession>
<dbReference type="OrthoDB" id="5363250at2"/>
<dbReference type="InterPro" id="IPR041698">
    <property type="entry name" value="Methyltransf_25"/>
</dbReference>
<feature type="domain" description="Methyltransferase" evidence="1">
    <location>
        <begin position="53"/>
        <end position="149"/>
    </location>
</feature>
<dbReference type="Pfam" id="PF13649">
    <property type="entry name" value="Methyltransf_25"/>
    <property type="match status" value="1"/>
</dbReference>
<evidence type="ECO:0000313" key="3">
    <source>
        <dbReference type="Proteomes" id="UP000293296"/>
    </source>
</evidence>
<evidence type="ECO:0000259" key="1">
    <source>
        <dbReference type="Pfam" id="PF13649"/>
    </source>
</evidence>